<dbReference type="EMBL" id="BLJY01000015">
    <property type="protein sequence ID" value="GFF21466.1"/>
    <property type="molecule type" value="Genomic_DNA"/>
</dbReference>
<name>A0A5M3ZGY8_ASPTE</name>
<dbReference type="Proteomes" id="UP000452235">
    <property type="component" value="Unassembled WGS sequence"/>
</dbReference>
<reference evidence="3 4" key="1">
    <citation type="submission" date="2020-01" db="EMBL/GenBank/DDBJ databases">
        <title>Aspergillus terreus IFO 6365 whole genome shotgun sequence.</title>
        <authorList>
            <person name="Kanamasa S."/>
            <person name="Takahashi H."/>
        </authorList>
    </citation>
    <scope>NUCLEOTIDE SEQUENCE [LARGE SCALE GENOMIC DNA]</scope>
    <source>
        <strain evidence="3 4">IFO 6365</strain>
    </source>
</reference>
<evidence type="ECO:0000256" key="1">
    <source>
        <dbReference type="SAM" id="MobiDB-lite"/>
    </source>
</evidence>
<gene>
    <name evidence="3" type="ORF">ATEIFO6365_0015003700</name>
</gene>
<feature type="compositionally biased region" description="Polar residues" evidence="1">
    <location>
        <begin position="238"/>
        <end position="247"/>
    </location>
</feature>
<dbReference type="OrthoDB" id="4499576at2759"/>
<evidence type="ECO:0000313" key="3">
    <source>
        <dbReference type="EMBL" id="GFF21466.1"/>
    </source>
</evidence>
<proteinExistence type="predicted"/>
<protein>
    <submittedName>
        <fullName evidence="3">Sequence orphan</fullName>
    </submittedName>
</protein>
<feature type="chain" id="PRO_5043490070" evidence="2">
    <location>
        <begin position="20"/>
        <end position="282"/>
    </location>
</feature>
<accession>A0A5M3ZGY8</accession>
<comment type="caution">
    <text evidence="3">The sequence shown here is derived from an EMBL/GenBank/DDBJ whole genome shotgun (WGS) entry which is preliminary data.</text>
</comment>
<feature type="region of interest" description="Disordered" evidence="1">
    <location>
        <begin position="238"/>
        <end position="257"/>
    </location>
</feature>
<organism evidence="3 4">
    <name type="scientific">Aspergillus terreus</name>
    <dbReference type="NCBI Taxonomy" id="33178"/>
    <lineage>
        <taxon>Eukaryota</taxon>
        <taxon>Fungi</taxon>
        <taxon>Dikarya</taxon>
        <taxon>Ascomycota</taxon>
        <taxon>Pezizomycotina</taxon>
        <taxon>Eurotiomycetes</taxon>
        <taxon>Eurotiomycetidae</taxon>
        <taxon>Eurotiales</taxon>
        <taxon>Aspergillaceae</taxon>
        <taxon>Aspergillus</taxon>
        <taxon>Aspergillus subgen. Circumdati</taxon>
    </lineage>
</organism>
<feature type="signal peptide" evidence="2">
    <location>
        <begin position="1"/>
        <end position="19"/>
    </location>
</feature>
<dbReference type="AlphaFoldDB" id="A0A5M3ZGY8"/>
<evidence type="ECO:0000256" key="2">
    <source>
        <dbReference type="SAM" id="SignalP"/>
    </source>
</evidence>
<keyword evidence="2" id="KW-0732">Signal</keyword>
<evidence type="ECO:0000313" key="4">
    <source>
        <dbReference type="Proteomes" id="UP000452235"/>
    </source>
</evidence>
<keyword evidence="4" id="KW-1185">Reference proteome</keyword>
<sequence>MLLKVFLTYLAMAVRPVLASWAVTEYVIVRNITTGILPDYIEESTVYPTASVSPTSTLTYVWTDYFPATQNGYGRAVVNVTTSSLMLPTEPTDLPVLTKAPTTTASPSIKTNYYIPVTVSNPESCTLTDFTYTDTIGIEVPSLLTPRATMSDLALLVTTYESTISTNLGGQPVTTSICDVYLKSDAVPVIDGDISVDNKDLLSECVDPRAHVCTEPGQNSAATGSGGCVGPYPPTVVSHQASTTGNDSGAGPTGTGGAGSLRSEVGCLIFSPVFIAVGLLMV</sequence>